<organism evidence="1 2">
    <name type="scientific">Caerostris darwini</name>
    <dbReference type="NCBI Taxonomy" id="1538125"/>
    <lineage>
        <taxon>Eukaryota</taxon>
        <taxon>Metazoa</taxon>
        <taxon>Ecdysozoa</taxon>
        <taxon>Arthropoda</taxon>
        <taxon>Chelicerata</taxon>
        <taxon>Arachnida</taxon>
        <taxon>Araneae</taxon>
        <taxon>Araneomorphae</taxon>
        <taxon>Entelegynae</taxon>
        <taxon>Araneoidea</taxon>
        <taxon>Araneidae</taxon>
        <taxon>Caerostris</taxon>
    </lineage>
</organism>
<comment type="caution">
    <text evidence="1">The sequence shown here is derived from an EMBL/GenBank/DDBJ whole genome shotgun (WGS) entry which is preliminary data.</text>
</comment>
<accession>A0AAV4U2U2</accession>
<dbReference type="Proteomes" id="UP001054837">
    <property type="component" value="Unassembled WGS sequence"/>
</dbReference>
<sequence length="103" mass="11859">MGCANAMGRRNCCADRRTSGEAAFSPYKTNIYEVPDKRPPTVPYKPPLPCSESGRYRVPDEWWAQMVRSSTDPSRRVLPEHVLVVVERAWNESVQVFERKRTC</sequence>
<evidence type="ECO:0000313" key="2">
    <source>
        <dbReference type="Proteomes" id="UP001054837"/>
    </source>
</evidence>
<gene>
    <name evidence="1" type="ORF">CDAR_611521</name>
</gene>
<name>A0AAV4U2U2_9ARAC</name>
<evidence type="ECO:0000313" key="1">
    <source>
        <dbReference type="EMBL" id="GIY52052.1"/>
    </source>
</evidence>
<proteinExistence type="predicted"/>
<protein>
    <submittedName>
        <fullName evidence="1">Uncharacterized protein</fullName>
    </submittedName>
</protein>
<dbReference type="EMBL" id="BPLQ01010629">
    <property type="protein sequence ID" value="GIY52052.1"/>
    <property type="molecule type" value="Genomic_DNA"/>
</dbReference>
<reference evidence="1 2" key="1">
    <citation type="submission" date="2021-06" db="EMBL/GenBank/DDBJ databases">
        <title>Caerostris darwini draft genome.</title>
        <authorList>
            <person name="Kono N."/>
            <person name="Arakawa K."/>
        </authorList>
    </citation>
    <scope>NUCLEOTIDE SEQUENCE [LARGE SCALE GENOMIC DNA]</scope>
</reference>
<dbReference type="AlphaFoldDB" id="A0AAV4U2U2"/>
<keyword evidence="2" id="KW-1185">Reference proteome</keyword>